<feature type="transmembrane region" description="Helical" evidence="1">
    <location>
        <begin position="85"/>
        <end position="106"/>
    </location>
</feature>
<proteinExistence type="predicted"/>
<keyword evidence="2" id="KW-0614">Plasmid</keyword>
<accession>A0A7M1HZ44</accession>
<dbReference type="RefSeq" id="WP_101974537.1">
    <property type="nucleotide sequence ID" value="NZ_NCOY01000056.1"/>
</dbReference>
<evidence type="ECO:0000256" key="1">
    <source>
        <dbReference type="SAM" id="Phobius"/>
    </source>
</evidence>
<feature type="transmembrane region" description="Helical" evidence="1">
    <location>
        <begin position="37"/>
        <end position="57"/>
    </location>
</feature>
<organism evidence="2">
    <name type="scientific">Klebsiella pneumoniae</name>
    <dbReference type="NCBI Taxonomy" id="573"/>
    <lineage>
        <taxon>Bacteria</taxon>
        <taxon>Pseudomonadati</taxon>
        <taxon>Pseudomonadota</taxon>
        <taxon>Gammaproteobacteria</taxon>
        <taxon>Enterobacterales</taxon>
        <taxon>Enterobacteriaceae</taxon>
        <taxon>Klebsiella/Raoultella group</taxon>
        <taxon>Klebsiella</taxon>
        <taxon>Klebsiella pneumoniae complex</taxon>
    </lineage>
</organism>
<protein>
    <submittedName>
        <fullName evidence="2">Uncharacterized protein</fullName>
    </submittedName>
</protein>
<reference evidence="2" key="1">
    <citation type="journal article" date="2020" name="Sci. Rep.">
        <title>Plasmid diversity among genetically related Klebsiella pneumoniae blaKPC-2 and blaKPC-3 isolates collected in the Dutch national surveillance.</title>
        <authorList>
            <consortium name="Dutch CPE surveillance Study Group"/>
            <person name="Hendrickx A.P.A."/>
            <person name="Landman F."/>
            <person name="de Haan A."/>
            <person name="Borst D."/>
            <person name="Witteveen S."/>
            <person name="van Santen-Verheuvel M.G."/>
            <person name="van der Heide H.G.J."/>
            <person name="Schouls L.M."/>
        </authorList>
    </citation>
    <scope>NUCLEOTIDE SEQUENCE</scope>
    <source>
        <strain evidence="2">RIVM_C014906</strain>
    </source>
</reference>
<keyword evidence="1" id="KW-0472">Membrane</keyword>
<keyword evidence="1" id="KW-1133">Transmembrane helix</keyword>
<dbReference type="AlphaFoldDB" id="A0A7M1HZ44"/>
<geneLocation type="plasmid" evidence="2">
    <name>pRIVM_C014906_1</name>
</geneLocation>
<gene>
    <name evidence="2" type="ORF">EDBMFHNC_05143</name>
</gene>
<keyword evidence="1" id="KW-0812">Transmembrane</keyword>
<sequence>MKTAIWVVVYFTMCILLFTGWIFAFAQYAPYNGQEHAFSLTYLLNLFFLHVVMVPYYEFFQTEIYSNVLMSLADESGQMIRFHHVVPVLGIYSLSALLTFVGYIIYAKWFTHNRLKGNLLPK</sequence>
<dbReference type="EMBL" id="MT560061">
    <property type="protein sequence ID" value="QOQ31518.1"/>
    <property type="molecule type" value="Genomic_DNA"/>
</dbReference>
<evidence type="ECO:0000313" key="2">
    <source>
        <dbReference type="EMBL" id="QOQ31518.1"/>
    </source>
</evidence>
<name>A0A7M1HZ44_KLEPN</name>
<feature type="transmembrane region" description="Helical" evidence="1">
    <location>
        <begin position="6"/>
        <end position="25"/>
    </location>
</feature>